<dbReference type="Pfam" id="PF06808">
    <property type="entry name" value="DctM"/>
    <property type="match status" value="1"/>
</dbReference>
<evidence type="ECO:0000256" key="2">
    <source>
        <dbReference type="ARBA" id="ARBA00022475"/>
    </source>
</evidence>
<gene>
    <name evidence="9" type="ORF">SAMN05421759_1036</name>
</gene>
<name>A0A1N7LNM6_9RHOB</name>
<comment type="function">
    <text evidence="7">Part of the tripartite ATP-independent periplasmic (TRAP) transport system.</text>
</comment>
<evidence type="ECO:0000256" key="7">
    <source>
        <dbReference type="RuleBase" id="RU369079"/>
    </source>
</evidence>
<evidence type="ECO:0000256" key="5">
    <source>
        <dbReference type="ARBA" id="ARBA00022989"/>
    </source>
</evidence>
<feature type="transmembrane region" description="Helical" evidence="7">
    <location>
        <begin position="411"/>
        <end position="434"/>
    </location>
</feature>
<evidence type="ECO:0000256" key="4">
    <source>
        <dbReference type="ARBA" id="ARBA00022692"/>
    </source>
</evidence>
<keyword evidence="3 7" id="KW-0997">Cell inner membrane</keyword>
<dbReference type="InterPro" id="IPR010656">
    <property type="entry name" value="DctM"/>
</dbReference>
<feature type="transmembrane region" description="Helical" evidence="7">
    <location>
        <begin position="253"/>
        <end position="271"/>
    </location>
</feature>
<evidence type="ECO:0000313" key="10">
    <source>
        <dbReference type="Proteomes" id="UP000186684"/>
    </source>
</evidence>
<dbReference type="STRING" id="633194.SAMN05421759_1036"/>
<dbReference type="PANTHER" id="PTHR33362">
    <property type="entry name" value="SIALIC ACID TRAP TRANSPORTER PERMEASE PROTEIN SIAT-RELATED"/>
    <property type="match status" value="1"/>
</dbReference>
<dbReference type="Proteomes" id="UP000186684">
    <property type="component" value="Unassembled WGS sequence"/>
</dbReference>
<comment type="similarity">
    <text evidence="7">Belongs to the TRAP transporter large permease family.</text>
</comment>
<dbReference type="PIRSF" id="PIRSF006066">
    <property type="entry name" value="HI0050"/>
    <property type="match status" value="1"/>
</dbReference>
<dbReference type="EMBL" id="FTOQ01000003">
    <property type="protein sequence ID" value="SIS75420.1"/>
    <property type="molecule type" value="Genomic_DNA"/>
</dbReference>
<dbReference type="GO" id="GO:0022857">
    <property type="term" value="F:transmembrane transporter activity"/>
    <property type="evidence" value="ECO:0007669"/>
    <property type="project" value="UniProtKB-UniRule"/>
</dbReference>
<protein>
    <recommendedName>
        <fullName evidence="7">TRAP transporter large permease protein</fullName>
    </recommendedName>
</protein>
<comment type="subcellular location">
    <subcellularLocation>
        <location evidence="1 7">Cell inner membrane</location>
        <topology evidence="1 7">Multi-pass membrane protein</topology>
    </subcellularLocation>
</comment>
<feature type="transmembrane region" description="Helical" evidence="7">
    <location>
        <begin position="102"/>
        <end position="130"/>
    </location>
</feature>
<dbReference type="GO" id="GO:0005886">
    <property type="term" value="C:plasma membrane"/>
    <property type="evidence" value="ECO:0007669"/>
    <property type="project" value="UniProtKB-SubCell"/>
</dbReference>
<evidence type="ECO:0000313" key="9">
    <source>
        <dbReference type="EMBL" id="SIS75420.1"/>
    </source>
</evidence>
<keyword evidence="6 7" id="KW-0472">Membrane</keyword>
<dbReference type="InterPro" id="IPR004681">
    <property type="entry name" value="TRAP_DctM"/>
</dbReference>
<keyword evidence="5 7" id="KW-1133">Transmembrane helix</keyword>
<keyword evidence="7" id="KW-0813">Transport</keyword>
<feature type="transmembrane region" description="Helical" evidence="7">
    <location>
        <begin position="61"/>
        <end position="82"/>
    </location>
</feature>
<evidence type="ECO:0000259" key="8">
    <source>
        <dbReference type="Pfam" id="PF06808"/>
    </source>
</evidence>
<dbReference type="NCBIfam" id="TIGR00786">
    <property type="entry name" value="dctM"/>
    <property type="match status" value="1"/>
</dbReference>
<feature type="transmembrane region" description="Helical" evidence="7">
    <location>
        <begin position="12"/>
        <end position="40"/>
    </location>
</feature>
<sequence>MMEWWEAAIVMLGMVITLMAMCVPVAFAFLIANLVGAYIFMGGWIGIEQLAANTGEAVSSFVLVTVPMFVLMGNLFFHSGIALKIIETLDKSLRKAPGRLSYISVLCGTIFAALSGSNMANTAMMGSLLLPQMEARKYHRHMSIGPIIGSGGLALLIPPSTLAVLLGSIAQISIADLLLAGVVPGLVLALLYLATIWVQLRRGGDRVAPAYDVETVPTSEKIRLVCIYILPMSLVVFSVVGLILLGITTPSEAAAFGVLSVLFLSACYGRLNVPMIVKSLEGTLRVSVMVFFIIIASKTFSQVLAFSGATSGMIRWATGFELDAITMLLIMFAVLLVLGMFVDAISMMLLTIPIFFPIAQAIGFDPIWFALVMLLAIEMSGTTPPFGLLLFVMQGVAPRGTTYWTIAKAAVPYLLCDLILLVLLIAVPSLALWLPEMRF</sequence>
<feature type="transmembrane region" description="Helical" evidence="7">
    <location>
        <begin position="225"/>
        <end position="247"/>
    </location>
</feature>
<dbReference type="AlphaFoldDB" id="A0A1N7LNM6"/>
<feature type="transmembrane region" description="Helical" evidence="7">
    <location>
        <begin position="178"/>
        <end position="198"/>
    </location>
</feature>
<keyword evidence="10" id="KW-1185">Reference proteome</keyword>
<reference evidence="10" key="1">
    <citation type="submission" date="2017-01" db="EMBL/GenBank/DDBJ databases">
        <authorList>
            <person name="Varghese N."/>
            <person name="Submissions S."/>
        </authorList>
    </citation>
    <scope>NUCLEOTIDE SEQUENCE [LARGE SCALE GENOMIC DNA]</scope>
    <source>
        <strain evidence="10">DSM 29430</strain>
    </source>
</reference>
<organism evidence="9 10">
    <name type="scientific">Roseivivax lentus</name>
    <dbReference type="NCBI Taxonomy" id="633194"/>
    <lineage>
        <taxon>Bacteria</taxon>
        <taxon>Pseudomonadati</taxon>
        <taxon>Pseudomonadota</taxon>
        <taxon>Alphaproteobacteria</taxon>
        <taxon>Rhodobacterales</taxon>
        <taxon>Roseobacteraceae</taxon>
        <taxon>Roseivivax</taxon>
    </lineage>
</organism>
<feature type="transmembrane region" description="Helical" evidence="7">
    <location>
        <begin position="325"/>
        <end position="356"/>
    </location>
</feature>
<evidence type="ECO:0000256" key="6">
    <source>
        <dbReference type="ARBA" id="ARBA00023136"/>
    </source>
</evidence>
<feature type="transmembrane region" description="Helical" evidence="7">
    <location>
        <begin position="283"/>
        <end position="305"/>
    </location>
</feature>
<feature type="domain" description="TRAP C4-dicarboxylate transport system permease DctM subunit" evidence="8">
    <location>
        <begin position="12"/>
        <end position="429"/>
    </location>
</feature>
<feature type="transmembrane region" description="Helical" evidence="7">
    <location>
        <begin position="368"/>
        <end position="391"/>
    </location>
</feature>
<evidence type="ECO:0000256" key="1">
    <source>
        <dbReference type="ARBA" id="ARBA00004429"/>
    </source>
</evidence>
<dbReference type="PANTHER" id="PTHR33362:SF5">
    <property type="entry name" value="C4-DICARBOXYLATE TRAP TRANSPORTER LARGE PERMEASE PROTEIN DCTM"/>
    <property type="match status" value="1"/>
</dbReference>
<comment type="subunit">
    <text evidence="7">The complex comprises the extracytoplasmic solute receptor protein and the two transmembrane proteins.</text>
</comment>
<accession>A0A1N7LNM6</accession>
<feature type="transmembrane region" description="Helical" evidence="7">
    <location>
        <begin position="151"/>
        <end position="172"/>
    </location>
</feature>
<evidence type="ECO:0000256" key="3">
    <source>
        <dbReference type="ARBA" id="ARBA00022519"/>
    </source>
</evidence>
<keyword evidence="4 7" id="KW-0812">Transmembrane</keyword>
<proteinExistence type="inferred from homology"/>
<keyword evidence="2" id="KW-1003">Cell membrane</keyword>